<name>A0A443J207_9RHOB</name>
<dbReference type="SUPFAM" id="SSF54427">
    <property type="entry name" value="NTF2-like"/>
    <property type="match status" value="1"/>
</dbReference>
<proteinExistence type="predicted"/>
<accession>A0A443J207</accession>
<feature type="domain" description="SnoaL-like" evidence="1">
    <location>
        <begin position="23"/>
        <end position="131"/>
    </location>
</feature>
<organism evidence="2 3">
    <name type="scientific">Paenirhodobacter populi</name>
    <dbReference type="NCBI Taxonomy" id="2306993"/>
    <lineage>
        <taxon>Bacteria</taxon>
        <taxon>Pseudomonadati</taxon>
        <taxon>Pseudomonadota</taxon>
        <taxon>Alphaproteobacteria</taxon>
        <taxon>Rhodobacterales</taxon>
        <taxon>Rhodobacter group</taxon>
        <taxon>Paenirhodobacter</taxon>
    </lineage>
</organism>
<reference evidence="2 3" key="2">
    <citation type="submission" date="2019-01" db="EMBL/GenBank/DDBJ databases">
        <authorList>
            <person name="Li Y."/>
        </authorList>
    </citation>
    <scope>NUCLEOTIDE SEQUENCE [LARGE SCALE GENOMIC DNA]</scope>
    <source>
        <strain evidence="2 3">2D-5</strain>
    </source>
</reference>
<comment type="caution">
    <text evidence="2">The sequence shown here is derived from an EMBL/GenBank/DDBJ whole genome shotgun (WGS) entry which is preliminary data.</text>
</comment>
<dbReference type="Proteomes" id="UP000285710">
    <property type="component" value="Unassembled WGS sequence"/>
</dbReference>
<dbReference type="InterPro" id="IPR037401">
    <property type="entry name" value="SnoaL-like"/>
</dbReference>
<evidence type="ECO:0000313" key="2">
    <source>
        <dbReference type="EMBL" id="RWR14405.1"/>
    </source>
</evidence>
<dbReference type="Pfam" id="PF12680">
    <property type="entry name" value="SnoaL_2"/>
    <property type="match status" value="1"/>
</dbReference>
<keyword evidence="3" id="KW-1185">Reference proteome</keyword>
<gene>
    <name evidence="2" type="ORF">D2T33_04140</name>
</gene>
<dbReference type="InterPro" id="IPR032710">
    <property type="entry name" value="NTF2-like_dom_sf"/>
</dbReference>
<dbReference type="EMBL" id="SAUW01000003">
    <property type="protein sequence ID" value="RWR14405.1"/>
    <property type="molecule type" value="Genomic_DNA"/>
</dbReference>
<dbReference type="Gene3D" id="3.10.450.50">
    <property type="match status" value="1"/>
</dbReference>
<reference evidence="2 3" key="1">
    <citation type="submission" date="2019-01" db="EMBL/GenBank/DDBJ databases">
        <title>Sinorhodobacter populi sp. nov. isolated from the symptomatic bark tissue of Populus euramericana canker.</title>
        <authorList>
            <person name="Xu G."/>
        </authorList>
    </citation>
    <scope>NUCLEOTIDE SEQUENCE [LARGE SCALE GENOMIC DNA]</scope>
    <source>
        <strain evidence="2 3">2D-5</strain>
    </source>
</reference>
<evidence type="ECO:0000313" key="3">
    <source>
        <dbReference type="Proteomes" id="UP000285710"/>
    </source>
</evidence>
<protein>
    <submittedName>
        <fullName evidence="2">Nuclear transport factor 2 family protein</fullName>
    </submittedName>
</protein>
<sequence length="146" mass="15705">MPPARRARGLSPGGLMPDANEIVTAFLAAYNRHDWQGAAALYAPEATHHEAAMGKTRTGRAAIEAGLNGLAAMLPDVAWHERERITSGPHLLLRYDLAGTFTPRAAADASPRTVTLPGILMFTLTGGRIAATADYWDKEAFLARIR</sequence>
<evidence type="ECO:0000259" key="1">
    <source>
        <dbReference type="Pfam" id="PF12680"/>
    </source>
</evidence>
<dbReference type="AlphaFoldDB" id="A0A443J207"/>